<proteinExistence type="predicted"/>
<dbReference type="GO" id="GO:0035312">
    <property type="term" value="F:5'-3' DNA exonuclease activity"/>
    <property type="evidence" value="ECO:0007669"/>
    <property type="project" value="TreeGrafter"/>
</dbReference>
<evidence type="ECO:0000259" key="1">
    <source>
        <dbReference type="SMART" id="SM00481"/>
    </source>
</evidence>
<dbReference type="InterPro" id="IPR003141">
    <property type="entry name" value="Pol/His_phosphatase_N"/>
</dbReference>
<gene>
    <name evidence="2" type="ORF">BKD89_03245</name>
</gene>
<name>A0A3G3IGC9_9ARCH</name>
<dbReference type="InterPro" id="IPR004013">
    <property type="entry name" value="PHP_dom"/>
</dbReference>
<dbReference type="PANTHER" id="PTHR42924">
    <property type="entry name" value="EXONUCLEASE"/>
    <property type="match status" value="1"/>
</dbReference>
<dbReference type="RefSeq" id="WP_015504548.1">
    <property type="nucleotide sequence ID" value="NZ_CP017686.1"/>
</dbReference>
<dbReference type="Pfam" id="PF13263">
    <property type="entry name" value="PHP_C"/>
    <property type="match status" value="1"/>
</dbReference>
<dbReference type="InterPro" id="IPR052018">
    <property type="entry name" value="PHP_domain"/>
</dbReference>
<dbReference type="Pfam" id="PF02811">
    <property type="entry name" value="PHP"/>
    <property type="match status" value="1"/>
</dbReference>
<dbReference type="AlphaFoldDB" id="A0A3G3IGC9"/>
<dbReference type="SMART" id="SM00481">
    <property type="entry name" value="POLIIIAc"/>
    <property type="match status" value="1"/>
</dbReference>
<dbReference type="Gene3D" id="3.20.20.140">
    <property type="entry name" value="Metal-dependent hydrolases"/>
    <property type="match status" value="1"/>
</dbReference>
<dbReference type="GO" id="GO:0004534">
    <property type="term" value="F:5'-3' RNA exonuclease activity"/>
    <property type="evidence" value="ECO:0007669"/>
    <property type="project" value="TreeGrafter"/>
</dbReference>
<organism evidence="2 3">
    <name type="scientific">Methanomethylophilus alvi</name>
    <dbReference type="NCBI Taxonomy" id="1291540"/>
    <lineage>
        <taxon>Archaea</taxon>
        <taxon>Methanobacteriati</taxon>
        <taxon>Thermoplasmatota</taxon>
        <taxon>Thermoplasmata</taxon>
        <taxon>Methanomassiliicoccales</taxon>
        <taxon>Methanomethylophilaceae</taxon>
        <taxon>Methanomethylophilus</taxon>
    </lineage>
</organism>
<dbReference type="Proteomes" id="UP000273278">
    <property type="component" value="Chromosome"/>
</dbReference>
<accession>A0A3G3IGC9</accession>
<dbReference type="CDD" id="cd07432">
    <property type="entry name" value="PHP_HisPPase"/>
    <property type="match status" value="1"/>
</dbReference>
<dbReference type="OMA" id="PWHISFR"/>
<evidence type="ECO:0000313" key="2">
    <source>
        <dbReference type="EMBL" id="AYQ54821.1"/>
    </source>
</evidence>
<feature type="domain" description="Polymerase/histidinol phosphatase N-terminal" evidence="1">
    <location>
        <begin position="3"/>
        <end position="66"/>
    </location>
</feature>
<evidence type="ECO:0000313" key="3">
    <source>
        <dbReference type="Proteomes" id="UP000273278"/>
    </source>
</evidence>
<reference evidence="2 3" key="1">
    <citation type="submission" date="2016-10" db="EMBL/GenBank/DDBJ databases">
        <title>Complete genome of the TMA-utilizing, human hosted archaeon Methanomethylophilus alvus Gen. nov, sp. nov., strain Mx-05, derived from a pure culture.</title>
        <authorList>
            <person name="Brugere J.-F."/>
            <person name="Ben Hania W."/>
            <person name="Chaudhary P.P."/>
            <person name="Gaci N."/>
            <person name="Borrel G."/>
            <person name="Cao Van Tuat L."/>
            <person name="Fardeau M.-L."/>
            <person name="Harris H.M.B."/>
            <person name="O'Toole P.W."/>
            <person name="Ollivier B."/>
        </authorList>
    </citation>
    <scope>NUCLEOTIDE SEQUENCE [LARGE SCALE GENOMIC DNA]</scope>
    <source>
        <strain evidence="2 3">Mx-05</strain>
    </source>
</reference>
<dbReference type="SUPFAM" id="SSF89550">
    <property type="entry name" value="PHP domain-like"/>
    <property type="match status" value="1"/>
</dbReference>
<dbReference type="EMBL" id="CP017686">
    <property type="protein sequence ID" value="AYQ54821.1"/>
    <property type="molecule type" value="Genomic_DNA"/>
</dbReference>
<protein>
    <submittedName>
        <fullName evidence="2">Metal-dependent phosphoesterase</fullName>
    </submittedName>
</protein>
<sequence length="218" mass="23906">MIADLHVHTNYSNDGKSTPQQVIDACIERGIGCVAITDHNSFKAYFDVKDNGKVIVIPAEEVSSTEGHIVALGIDREIPRGLSIQATIDAIHEAGGFAFAAHPYRWWSGLGEKNTLKYDFDGTEALNARSVKSANRRSMKLAERIGKPITAGSDAHSPGRIGWGNVTLPDGLGTWQEVVAAIMESKATAHSVYRHPMETIRYGFKSIGQWILRGFKRM</sequence>
<dbReference type="GeneID" id="41321450"/>
<dbReference type="InterPro" id="IPR016195">
    <property type="entry name" value="Pol/histidinol_Pase-like"/>
</dbReference>
<dbReference type="PANTHER" id="PTHR42924:SF3">
    <property type="entry name" value="POLYMERASE_HISTIDINOL PHOSPHATASE N-TERMINAL DOMAIN-CONTAINING PROTEIN"/>
    <property type="match status" value="1"/>
</dbReference>